<feature type="transmembrane region" description="Helical" evidence="1">
    <location>
        <begin position="80"/>
        <end position="110"/>
    </location>
</feature>
<evidence type="ECO:0000256" key="1">
    <source>
        <dbReference type="SAM" id="Phobius"/>
    </source>
</evidence>
<dbReference type="EMBL" id="JADYXP020000005">
    <property type="protein sequence ID" value="KAL0123558.1"/>
    <property type="molecule type" value="Genomic_DNA"/>
</dbReference>
<accession>A0AAW2G7Q6</accession>
<gene>
    <name evidence="2" type="ORF">PUN28_005816</name>
</gene>
<proteinExistence type="predicted"/>
<protein>
    <submittedName>
        <fullName evidence="2">Uncharacterized protein</fullName>
    </submittedName>
</protein>
<keyword evidence="1" id="KW-1133">Transmembrane helix</keyword>
<evidence type="ECO:0000313" key="3">
    <source>
        <dbReference type="Proteomes" id="UP001430953"/>
    </source>
</evidence>
<evidence type="ECO:0000313" key="2">
    <source>
        <dbReference type="EMBL" id="KAL0123558.1"/>
    </source>
</evidence>
<dbReference type="Proteomes" id="UP001430953">
    <property type="component" value="Unassembled WGS sequence"/>
</dbReference>
<keyword evidence="1" id="KW-0812">Transmembrane</keyword>
<organism evidence="2 3">
    <name type="scientific">Cardiocondyla obscurior</name>
    <dbReference type="NCBI Taxonomy" id="286306"/>
    <lineage>
        <taxon>Eukaryota</taxon>
        <taxon>Metazoa</taxon>
        <taxon>Ecdysozoa</taxon>
        <taxon>Arthropoda</taxon>
        <taxon>Hexapoda</taxon>
        <taxon>Insecta</taxon>
        <taxon>Pterygota</taxon>
        <taxon>Neoptera</taxon>
        <taxon>Endopterygota</taxon>
        <taxon>Hymenoptera</taxon>
        <taxon>Apocrita</taxon>
        <taxon>Aculeata</taxon>
        <taxon>Formicoidea</taxon>
        <taxon>Formicidae</taxon>
        <taxon>Myrmicinae</taxon>
        <taxon>Cardiocondyla</taxon>
    </lineage>
</organism>
<sequence>MSFRVRFAGNLVGRCNVLLRIHRHANKFNGRVKQNSVGTNVFHDCLTTTNENEIIITPFNYLELKKKNFPKQIEPHSSGFLFFLSLSLSLSLSFSLSLLFSGFILINFLIKEFSGSSKNSLRVHRTLQFYLRRSSMIQYELLNTLRYHTCILISQEKKERKKRKKMRSKLIPLSISNCATTNVVVRGNWLIVFEVNAQSARLKGRGRARSLARARKYVREKLF</sequence>
<reference evidence="2 3" key="1">
    <citation type="submission" date="2023-03" db="EMBL/GenBank/DDBJ databases">
        <title>High recombination rates correlate with genetic variation in Cardiocondyla obscurior ants.</title>
        <authorList>
            <person name="Errbii M."/>
        </authorList>
    </citation>
    <scope>NUCLEOTIDE SEQUENCE [LARGE SCALE GENOMIC DNA]</scope>
    <source>
        <strain evidence="2">Alpha-2009</strain>
        <tissue evidence="2">Whole body</tissue>
    </source>
</reference>
<dbReference type="AlphaFoldDB" id="A0AAW2G7Q6"/>
<comment type="caution">
    <text evidence="2">The sequence shown here is derived from an EMBL/GenBank/DDBJ whole genome shotgun (WGS) entry which is preliminary data.</text>
</comment>
<keyword evidence="1" id="KW-0472">Membrane</keyword>
<name>A0AAW2G7Q6_9HYME</name>
<keyword evidence="3" id="KW-1185">Reference proteome</keyword>